<keyword evidence="1" id="KW-1133">Transmembrane helix</keyword>
<evidence type="ECO:0000256" key="1">
    <source>
        <dbReference type="SAM" id="Phobius"/>
    </source>
</evidence>
<name>A0A2K3PQH2_TRIPR</name>
<proteinExistence type="predicted"/>
<reference evidence="2 3" key="1">
    <citation type="journal article" date="2014" name="Am. J. Bot.">
        <title>Genome assembly and annotation for red clover (Trifolium pratense; Fabaceae).</title>
        <authorList>
            <person name="Istvanek J."/>
            <person name="Jaros M."/>
            <person name="Krenek A."/>
            <person name="Repkova J."/>
        </authorList>
    </citation>
    <scope>NUCLEOTIDE SEQUENCE [LARGE SCALE GENOMIC DNA]</scope>
    <source>
        <strain evidence="3">cv. Tatra</strain>
        <tissue evidence="2">Young leaves</tissue>
    </source>
</reference>
<dbReference type="EMBL" id="ASHM01009448">
    <property type="protein sequence ID" value="PNY17536.1"/>
    <property type="molecule type" value="Genomic_DNA"/>
</dbReference>
<evidence type="ECO:0000313" key="2">
    <source>
        <dbReference type="EMBL" id="PNY17536.1"/>
    </source>
</evidence>
<keyword evidence="1" id="KW-0812">Transmembrane</keyword>
<dbReference type="AlphaFoldDB" id="A0A2K3PQH2"/>
<comment type="caution">
    <text evidence="2">The sequence shown here is derived from an EMBL/GenBank/DDBJ whole genome shotgun (WGS) entry which is preliminary data.</text>
</comment>
<gene>
    <name evidence="2" type="ORF">L195_g014282</name>
</gene>
<dbReference type="Proteomes" id="UP000236291">
    <property type="component" value="Unassembled WGS sequence"/>
</dbReference>
<evidence type="ECO:0000313" key="3">
    <source>
        <dbReference type="Proteomes" id="UP000236291"/>
    </source>
</evidence>
<organism evidence="2 3">
    <name type="scientific">Trifolium pratense</name>
    <name type="common">Red clover</name>
    <dbReference type="NCBI Taxonomy" id="57577"/>
    <lineage>
        <taxon>Eukaryota</taxon>
        <taxon>Viridiplantae</taxon>
        <taxon>Streptophyta</taxon>
        <taxon>Embryophyta</taxon>
        <taxon>Tracheophyta</taxon>
        <taxon>Spermatophyta</taxon>
        <taxon>Magnoliopsida</taxon>
        <taxon>eudicotyledons</taxon>
        <taxon>Gunneridae</taxon>
        <taxon>Pentapetalae</taxon>
        <taxon>rosids</taxon>
        <taxon>fabids</taxon>
        <taxon>Fabales</taxon>
        <taxon>Fabaceae</taxon>
        <taxon>Papilionoideae</taxon>
        <taxon>50 kb inversion clade</taxon>
        <taxon>NPAAA clade</taxon>
        <taxon>Hologalegina</taxon>
        <taxon>IRL clade</taxon>
        <taxon>Trifolieae</taxon>
        <taxon>Trifolium</taxon>
    </lineage>
</organism>
<feature type="transmembrane region" description="Helical" evidence="1">
    <location>
        <begin position="54"/>
        <end position="80"/>
    </location>
</feature>
<accession>A0A2K3PQH2</accession>
<feature type="transmembrane region" description="Helical" evidence="1">
    <location>
        <begin position="12"/>
        <end position="33"/>
    </location>
</feature>
<keyword evidence="1" id="KW-0472">Membrane</keyword>
<reference evidence="2 3" key="2">
    <citation type="journal article" date="2017" name="Front. Plant Sci.">
        <title>Gene Classification and Mining of Molecular Markers Useful in Red Clover (Trifolium pratense) Breeding.</title>
        <authorList>
            <person name="Istvanek J."/>
            <person name="Dluhosova J."/>
            <person name="Dluhos P."/>
            <person name="Patkova L."/>
            <person name="Nedelnik J."/>
            <person name="Repkova J."/>
        </authorList>
    </citation>
    <scope>NUCLEOTIDE SEQUENCE [LARGE SCALE GENOMIC DNA]</scope>
    <source>
        <strain evidence="3">cv. Tatra</strain>
        <tissue evidence="2">Young leaves</tissue>
    </source>
</reference>
<protein>
    <submittedName>
        <fullName evidence="2">Uncharacterized protein</fullName>
    </submittedName>
</protein>
<sequence>MLTIALHEGNSAALRLTVALSIVAETLSILYCFRNPLNSSPLLQKRKVQIFGAGVRFFSAGMTHLLCVSVPALCVAGRLLLLEISKLYRFCFVPNASSISDITNSASIQTLMNTTRKLPYTHSNLEEAYSPIQISSWLSMTESHMEATGAVMNITYCHFLLAIHVCSRMIS</sequence>